<evidence type="ECO:0000313" key="2">
    <source>
        <dbReference type="EMBL" id="MPN51946.1"/>
    </source>
</evidence>
<protein>
    <recommendedName>
        <fullName evidence="1">Penicillin-binding protein transpeptidase domain-containing protein</fullName>
    </recommendedName>
</protein>
<dbReference type="GO" id="GO:0071555">
    <property type="term" value="P:cell wall organization"/>
    <property type="evidence" value="ECO:0007669"/>
    <property type="project" value="TreeGrafter"/>
</dbReference>
<sequence>MFRVVNASEGSGRQAHSELLTLYGKTGTAEVDTREGRINNTWFIAFCEYRSKRYALAVLVEFGRSGGRSCAPLAREFFEEYLRETRDE</sequence>
<name>A0A645ILN9_9ZZZZ</name>
<dbReference type="Pfam" id="PF00905">
    <property type="entry name" value="Transpeptidase"/>
    <property type="match status" value="1"/>
</dbReference>
<dbReference type="InterPro" id="IPR050515">
    <property type="entry name" value="Beta-lactam/transpept"/>
</dbReference>
<dbReference type="AlphaFoldDB" id="A0A645ILN9"/>
<dbReference type="EMBL" id="VSSQ01117564">
    <property type="protein sequence ID" value="MPN51946.1"/>
    <property type="molecule type" value="Genomic_DNA"/>
</dbReference>
<reference evidence="2" key="1">
    <citation type="submission" date="2019-08" db="EMBL/GenBank/DDBJ databases">
        <authorList>
            <person name="Kucharzyk K."/>
            <person name="Murdoch R.W."/>
            <person name="Higgins S."/>
            <person name="Loffler F."/>
        </authorList>
    </citation>
    <scope>NUCLEOTIDE SEQUENCE</scope>
</reference>
<dbReference type="InterPro" id="IPR012338">
    <property type="entry name" value="Beta-lactam/transpept-like"/>
</dbReference>
<accession>A0A645ILN9</accession>
<organism evidence="2">
    <name type="scientific">bioreactor metagenome</name>
    <dbReference type="NCBI Taxonomy" id="1076179"/>
    <lineage>
        <taxon>unclassified sequences</taxon>
        <taxon>metagenomes</taxon>
        <taxon>ecological metagenomes</taxon>
    </lineage>
</organism>
<dbReference type="PANTHER" id="PTHR30627">
    <property type="entry name" value="PEPTIDOGLYCAN D,D-TRANSPEPTIDASE"/>
    <property type="match status" value="1"/>
</dbReference>
<dbReference type="InterPro" id="IPR001460">
    <property type="entry name" value="PCN-bd_Tpept"/>
</dbReference>
<gene>
    <name evidence="2" type="ORF">SDC9_199597</name>
</gene>
<dbReference type="Gene3D" id="3.40.710.10">
    <property type="entry name" value="DD-peptidase/beta-lactamase superfamily"/>
    <property type="match status" value="1"/>
</dbReference>
<comment type="caution">
    <text evidence="2">The sequence shown here is derived from an EMBL/GenBank/DDBJ whole genome shotgun (WGS) entry which is preliminary data.</text>
</comment>
<dbReference type="SUPFAM" id="SSF56601">
    <property type="entry name" value="beta-lactamase/transpeptidase-like"/>
    <property type="match status" value="1"/>
</dbReference>
<evidence type="ECO:0000259" key="1">
    <source>
        <dbReference type="Pfam" id="PF00905"/>
    </source>
</evidence>
<dbReference type="GO" id="GO:0008658">
    <property type="term" value="F:penicillin binding"/>
    <property type="evidence" value="ECO:0007669"/>
    <property type="project" value="InterPro"/>
</dbReference>
<dbReference type="GO" id="GO:0005886">
    <property type="term" value="C:plasma membrane"/>
    <property type="evidence" value="ECO:0007669"/>
    <property type="project" value="TreeGrafter"/>
</dbReference>
<feature type="domain" description="Penicillin-binding protein transpeptidase" evidence="1">
    <location>
        <begin position="1"/>
        <end position="78"/>
    </location>
</feature>
<proteinExistence type="predicted"/>